<accession>A0A5B7JI54</accession>
<evidence type="ECO:0000313" key="2">
    <source>
        <dbReference type="Proteomes" id="UP000324222"/>
    </source>
</evidence>
<keyword evidence="2" id="KW-1185">Reference proteome</keyword>
<comment type="caution">
    <text evidence="1">The sequence shown here is derived from an EMBL/GenBank/DDBJ whole genome shotgun (WGS) entry which is preliminary data.</text>
</comment>
<dbReference type="EMBL" id="VSRR010097861">
    <property type="protein sequence ID" value="MPC94265.1"/>
    <property type="molecule type" value="Genomic_DNA"/>
</dbReference>
<sequence>MFLIFLLSPLVIYHTPSPYVLFPSLLPPPISLSSLQTSSSLPSTTTTATPPFMAVPSTPSVTCWAAMTLTNVMQIQKSRHGWWHSTFLSSALWWMLSLSSTPSSPPSVRHQQGLSCYHAG</sequence>
<name>A0A5B7JI54_PORTR</name>
<gene>
    <name evidence="1" type="ORF">E2C01_089427</name>
</gene>
<organism evidence="1 2">
    <name type="scientific">Portunus trituberculatus</name>
    <name type="common">Swimming crab</name>
    <name type="synonym">Neptunus trituberculatus</name>
    <dbReference type="NCBI Taxonomy" id="210409"/>
    <lineage>
        <taxon>Eukaryota</taxon>
        <taxon>Metazoa</taxon>
        <taxon>Ecdysozoa</taxon>
        <taxon>Arthropoda</taxon>
        <taxon>Crustacea</taxon>
        <taxon>Multicrustacea</taxon>
        <taxon>Malacostraca</taxon>
        <taxon>Eumalacostraca</taxon>
        <taxon>Eucarida</taxon>
        <taxon>Decapoda</taxon>
        <taxon>Pleocyemata</taxon>
        <taxon>Brachyura</taxon>
        <taxon>Eubrachyura</taxon>
        <taxon>Portunoidea</taxon>
        <taxon>Portunidae</taxon>
        <taxon>Portuninae</taxon>
        <taxon>Portunus</taxon>
    </lineage>
</organism>
<evidence type="ECO:0000313" key="1">
    <source>
        <dbReference type="EMBL" id="MPC94265.1"/>
    </source>
</evidence>
<reference evidence="1 2" key="1">
    <citation type="submission" date="2019-05" db="EMBL/GenBank/DDBJ databases">
        <title>Another draft genome of Portunus trituberculatus and its Hox gene families provides insights of decapod evolution.</title>
        <authorList>
            <person name="Jeong J.-H."/>
            <person name="Song I."/>
            <person name="Kim S."/>
            <person name="Choi T."/>
            <person name="Kim D."/>
            <person name="Ryu S."/>
            <person name="Kim W."/>
        </authorList>
    </citation>
    <scope>NUCLEOTIDE SEQUENCE [LARGE SCALE GENOMIC DNA]</scope>
    <source>
        <tissue evidence="1">Muscle</tissue>
    </source>
</reference>
<dbReference type="Proteomes" id="UP000324222">
    <property type="component" value="Unassembled WGS sequence"/>
</dbReference>
<dbReference type="AlphaFoldDB" id="A0A5B7JI54"/>
<proteinExistence type="predicted"/>
<protein>
    <submittedName>
        <fullName evidence="1">Uncharacterized protein</fullName>
    </submittedName>
</protein>